<feature type="transmembrane region" description="Helical" evidence="1">
    <location>
        <begin position="119"/>
        <end position="141"/>
    </location>
</feature>
<gene>
    <name evidence="2" type="ORF">ACFOOL_06410</name>
</gene>
<reference evidence="3" key="1">
    <citation type="journal article" date="2019" name="Int. J. Syst. Evol. Microbiol.">
        <title>The Global Catalogue of Microorganisms (GCM) 10K type strain sequencing project: providing services to taxonomists for standard genome sequencing and annotation.</title>
        <authorList>
            <consortium name="The Broad Institute Genomics Platform"/>
            <consortium name="The Broad Institute Genome Sequencing Center for Infectious Disease"/>
            <person name="Wu L."/>
            <person name="Ma J."/>
        </authorList>
    </citation>
    <scope>NUCLEOTIDE SEQUENCE [LARGE SCALE GENOMIC DNA]</scope>
    <source>
        <strain evidence="3">KCTC 42281</strain>
    </source>
</reference>
<dbReference type="EMBL" id="JBHRYD010000001">
    <property type="protein sequence ID" value="MFC3704383.1"/>
    <property type="molecule type" value="Genomic_DNA"/>
</dbReference>
<accession>A0ABV7X1E9</accession>
<keyword evidence="1" id="KW-1133">Transmembrane helix</keyword>
<keyword evidence="1" id="KW-0812">Transmembrane</keyword>
<feature type="transmembrane region" description="Helical" evidence="1">
    <location>
        <begin position="32"/>
        <end position="58"/>
    </location>
</feature>
<name>A0ABV7X1E9_9HYPH</name>
<evidence type="ECO:0008006" key="4">
    <source>
        <dbReference type="Google" id="ProtNLM"/>
    </source>
</evidence>
<protein>
    <recommendedName>
        <fullName evidence="4">DUF1206 domain-containing protein</fullName>
    </recommendedName>
</protein>
<comment type="caution">
    <text evidence="2">The sequence shown here is derived from an EMBL/GenBank/DDBJ whole genome shotgun (WGS) entry which is preliminary data.</text>
</comment>
<evidence type="ECO:0000256" key="1">
    <source>
        <dbReference type="SAM" id="Phobius"/>
    </source>
</evidence>
<evidence type="ECO:0000313" key="3">
    <source>
        <dbReference type="Proteomes" id="UP001595613"/>
    </source>
</evidence>
<organism evidence="2 3">
    <name type="scientific">Devosia honganensis</name>
    <dbReference type="NCBI Taxonomy" id="1610527"/>
    <lineage>
        <taxon>Bacteria</taxon>
        <taxon>Pseudomonadati</taxon>
        <taxon>Pseudomonadota</taxon>
        <taxon>Alphaproteobacteria</taxon>
        <taxon>Hyphomicrobiales</taxon>
        <taxon>Devosiaceae</taxon>
        <taxon>Devosia</taxon>
    </lineage>
</organism>
<keyword evidence="1" id="KW-0472">Membrane</keyword>
<sequence>MSMDTPAGIAIVETTTSAALERDRTGYVDWPAIFAGIVLAAALSLVLISFGSALGLNLVDFNAREGASPVLIGIAAASWFLWVQISSFMAGGYLTGRLRRRHFDADEDESDMRDGAHGLLVWAGALVLGAALALGGVGALAGAAGSALSTATVAASNVAEGAADAADPNAYFIDTLFRADTPIDPGLARDEAGRIFARAALGDGTVAPDDRAYLANVVAANTGLTPEEAAARVDQVTAAIETARQDAIEAARIARNTAIIAAFLLAASSLVAAIGAYWAAQKGGNHRDSGTAFADVFRRF</sequence>
<dbReference type="RefSeq" id="WP_380095865.1">
    <property type="nucleotide sequence ID" value="NZ_JBHRYD010000001.1"/>
</dbReference>
<feature type="transmembrane region" description="Helical" evidence="1">
    <location>
        <begin position="70"/>
        <end position="94"/>
    </location>
</feature>
<evidence type="ECO:0000313" key="2">
    <source>
        <dbReference type="EMBL" id="MFC3704383.1"/>
    </source>
</evidence>
<keyword evidence="3" id="KW-1185">Reference proteome</keyword>
<proteinExistence type="predicted"/>
<dbReference type="Proteomes" id="UP001595613">
    <property type="component" value="Unassembled WGS sequence"/>
</dbReference>
<feature type="transmembrane region" description="Helical" evidence="1">
    <location>
        <begin position="258"/>
        <end position="280"/>
    </location>
</feature>